<feature type="compositionally biased region" description="Low complexity" evidence="3">
    <location>
        <begin position="356"/>
        <end position="369"/>
    </location>
</feature>
<evidence type="ECO:0000256" key="3">
    <source>
        <dbReference type="SAM" id="MobiDB-lite"/>
    </source>
</evidence>
<dbReference type="Pfam" id="PF00169">
    <property type="entry name" value="PH"/>
    <property type="match status" value="1"/>
</dbReference>
<reference evidence="8 9" key="1">
    <citation type="journal article" date="2021" name="BMC Biol.">
        <title>Horizontally acquired antibacterial genes associated with adaptive radiation of ladybird beetles.</title>
        <authorList>
            <person name="Li H.S."/>
            <person name="Tang X.F."/>
            <person name="Huang Y.H."/>
            <person name="Xu Z.Y."/>
            <person name="Chen M.L."/>
            <person name="Du X.Y."/>
            <person name="Qiu B.Y."/>
            <person name="Chen P.T."/>
            <person name="Zhang W."/>
            <person name="Slipinski A."/>
            <person name="Escalona H.E."/>
            <person name="Waterhouse R.M."/>
            <person name="Zwick A."/>
            <person name="Pang H."/>
        </authorList>
    </citation>
    <scope>NUCLEOTIDE SEQUENCE [LARGE SCALE GENOMIC DNA]</scope>
    <source>
        <strain evidence="8">SYSU2018</strain>
    </source>
</reference>
<keyword evidence="2" id="KW-0597">Phosphoprotein</keyword>
<dbReference type="SUPFAM" id="SSF47769">
    <property type="entry name" value="SAM/Pointed domain"/>
    <property type="match status" value="1"/>
</dbReference>
<feature type="region of interest" description="Disordered" evidence="3">
    <location>
        <begin position="1353"/>
        <end position="1374"/>
    </location>
</feature>
<evidence type="ECO:0000256" key="1">
    <source>
        <dbReference type="ARBA" id="ARBA00009498"/>
    </source>
</evidence>
<dbReference type="InterPro" id="IPR001660">
    <property type="entry name" value="SAM"/>
</dbReference>
<dbReference type="Pfam" id="PF10534">
    <property type="entry name" value="CRIC_ras_sig"/>
    <property type="match status" value="1"/>
</dbReference>
<dbReference type="SMART" id="SM00233">
    <property type="entry name" value="PH"/>
    <property type="match status" value="1"/>
</dbReference>
<feature type="region of interest" description="Disordered" evidence="3">
    <location>
        <begin position="350"/>
        <end position="388"/>
    </location>
</feature>
<evidence type="ECO:0000259" key="4">
    <source>
        <dbReference type="PROSITE" id="PS50003"/>
    </source>
</evidence>
<dbReference type="PROSITE" id="PS50106">
    <property type="entry name" value="PDZ"/>
    <property type="match status" value="1"/>
</dbReference>
<feature type="compositionally biased region" description="Basic and acidic residues" evidence="3">
    <location>
        <begin position="1101"/>
        <end position="1116"/>
    </location>
</feature>
<dbReference type="EMBL" id="JABFTP020000144">
    <property type="protein sequence ID" value="KAL3281327.1"/>
    <property type="molecule type" value="Genomic_DNA"/>
</dbReference>
<evidence type="ECO:0000259" key="5">
    <source>
        <dbReference type="PROSITE" id="PS50105"/>
    </source>
</evidence>
<feature type="region of interest" description="Disordered" evidence="3">
    <location>
        <begin position="1620"/>
        <end position="1641"/>
    </location>
</feature>
<sequence>MAYVNVKDWNVDQVTDWVKGLDSSVSHYTTSFLNNGVTGGQLLNLRADDLEHLGIKILGHQEIILEAVEHLRHFHYELDKENLQTLALKLSCAANSLYRELLTVEDDCRPFKSQTLSDVHSIISAIKPLVFWLDRAPFAGDKDYMDCKIQMLQLAFEMATNAHRDIFSEKPVVTIRRICERLTKMADHIIQDITDPMILQPASLDLATLKKKEQELGFFILASNHAIHQIADIKYGSPAHGSSKIEEGDEIVQVNYLTVVGWQRKNVMILLQESPPEIVLTLKKRPRHTKVYGQIYMKPYRLPSKKRGQPYSRWNENLPSPVLLPMPDLLPIRITRPSPVNDPVDLEAEISESDSDIGSSPDSPLDSGSRMYPLKPRPILQRRNTFTGGTSTSSLPFFSFEQCRELLKNQAGLRHSSSNQINNSNFEEDSKCLRDKSASCSVGLELSPRPTTVIGISSKKPSFKKSKSSTKKHVNFDDKKIEINSPKTLKPPESNLNEEKSLSLNSLTGVSEATVAFIDEGRELTDRSSMTSGWQREIVEELIDTIKSKPQNIAPPPPPPPVEQEEPEVDELEVKNLTEKTSQSMKDIVLSEVKVNVHDIIKKLDKQSAQNSHNFNQAKPKVLPRTHIKKISESLMKPDKKPVVPPRSITTVITTTKLRGRLDKSHSTPAYDLTDEVQAPCEALEKCIEKCETIILDNEDRNVTIKKEIETVVEAVKLSEFETLKETETTSEITRSYEKTEKIKITEVRTIKKAPSKEILSEEPKSVIDDNLTNLELGIPTVEDVTLSVPSTDVPLNESKELAVTREKPIHLKLEHREVLPPKPPPRNFGIDANKPAYPADSPKPQNLLDLAKQVQTPIGTPPRTPSRIFEFPETKTPQHISKDNQTETFKNDARIYAEEKLTKHFEPKNVSTPIAKSRIDLPEHEPPSYKNSSMLEIHKNEKVSPTNSIVKAMIYSNKSRPKRKNLVAKRRKVTVNDLNPPDIQGWLYQRLREKHTQHVSWEKRWFVLLGNCLYGYKMKEDPRAACLIFLSGFTVAVASEVKSRSNAFKVYHTGTVFYFSAEDSDTLQCWIELITTATLIADTSKTNDGVLFSETDDSDTEKSKNTPDKQSNDSLKKFGSLKKFSSKKNSNTTQDGSTSLDRKWFFNKSSGQSKNALPVPTAHFRSYRKIRTSESQTGSVTTGNFTSHVPFFVPPMEKQHMKNISVPNLTVDHVPSVVVSDAISKLPMKNKPLNYIHASNPSLCNTHDFNVPQPNIKKSYKPSNDNLAGFVTLEELMIRQTEERKLNPHAALEDMTPINFNLIKPDVVYGEVPIRCKDKKEDKEIIYEEKASHKKHLIKGDKSSNANIYQSINPLEDSPESSSESGSSCFGKRLGSLKKNQKSNVEFDNKTATYPKITKGLDKKMNSSLPRMHKLQEKYKEDDRGAQYFSDRNLSSAKLGERSYEMIYCPETVTETVQFAQNRSLGNVDISKKSKIKKQHSFSSSEKKFRAEKSIFFDSPKSNKISDSSVTKIKLKSAMQYTPMALPLAQDPKSRPKFAFELNLDEKSSKSSGKLKQIFGKQQNDQKKEKTFLGSPKLHRAIFRKNNTALDSTWPVATQHIVLHDSSYLIPNIPPVVSEPALPPPLPSAPHPDYPGLEYPPVFEPETYSLADPESSLSILRKQGRGN</sequence>
<feature type="domain" description="CRIC" evidence="7">
    <location>
        <begin position="82"/>
        <end position="169"/>
    </location>
</feature>
<dbReference type="CDD" id="cd09511">
    <property type="entry name" value="SAM_CNK1_2_3-suppressor"/>
    <property type="match status" value="1"/>
</dbReference>
<dbReference type="Proteomes" id="UP001516400">
    <property type="component" value="Unassembled WGS sequence"/>
</dbReference>
<evidence type="ECO:0000313" key="9">
    <source>
        <dbReference type="Proteomes" id="UP001516400"/>
    </source>
</evidence>
<dbReference type="InterPro" id="IPR036034">
    <property type="entry name" value="PDZ_sf"/>
</dbReference>
<feature type="region of interest" description="Disordered" evidence="3">
    <location>
        <begin position="1552"/>
        <end position="1572"/>
    </location>
</feature>
<dbReference type="Pfam" id="PF00536">
    <property type="entry name" value="SAM_1"/>
    <property type="match status" value="1"/>
</dbReference>
<feature type="domain" description="PDZ" evidence="6">
    <location>
        <begin position="206"/>
        <end position="286"/>
    </location>
</feature>
<dbReference type="PANTHER" id="PTHR12844">
    <property type="entry name" value="CONNECTOR ENCHANCER OF KINASE SUPPRESSOR OF RAS"/>
    <property type="match status" value="1"/>
</dbReference>
<dbReference type="SUPFAM" id="SSF50729">
    <property type="entry name" value="PH domain-like"/>
    <property type="match status" value="1"/>
</dbReference>
<evidence type="ECO:0008006" key="10">
    <source>
        <dbReference type="Google" id="ProtNLM"/>
    </source>
</evidence>
<dbReference type="PANTHER" id="PTHR12844:SF42">
    <property type="entry name" value="CONNECTOR ENHANCER OF KSR PROTEIN CNK"/>
    <property type="match status" value="1"/>
</dbReference>
<gene>
    <name evidence="8" type="ORF">HHI36_004538</name>
</gene>
<dbReference type="SMART" id="SM00228">
    <property type="entry name" value="PDZ"/>
    <property type="match status" value="1"/>
</dbReference>
<keyword evidence="9" id="KW-1185">Reference proteome</keyword>
<dbReference type="InterPro" id="IPR049628">
    <property type="entry name" value="CNK1-3_SAM"/>
</dbReference>
<dbReference type="Gene3D" id="2.30.42.10">
    <property type="match status" value="1"/>
</dbReference>
<dbReference type="FunFam" id="2.30.42.10:FF:000060">
    <property type="entry name" value="Connector enhancer of kinase suppressor of Ras 2"/>
    <property type="match status" value="1"/>
</dbReference>
<comment type="caution">
    <text evidence="8">The sequence shown here is derived from an EMBL/GenBank/DDBJ whole genome shotgun (WGS) entry which is preliminary data.</text>
</comment>
<dbReference type="InterPro" id="IPR001849">
    <property type="entry name" value="PH_domain"/>
</dbReference>
<feature type="region of interest" description="Disordered" evidence="3">
    <location>
        <begin position="1093"/>
        <end position="1116"/>
    </location>
</feature>
<dbReference type="PROSITE" id="PS51290">
    <property type="entry name" value="CRIC"/>
    <property type="match status" value="1"/>
</dbReference>
<accession>A0ABD2NS54</accession>
<dbReference type="SUPFAM" id="SSF50156">
    <property type="entry name" value="PDZ domain-like"/>
    <property type="match status" value="1"/>
</dbReference>
<evidence type="ECO:0000259" key="7">
    <source>
        <dbReference type="PROSITE" id="PS51290"/>
    </source>
</evidence>
<evidence type="ECO:0000256" key="2">
    <source>
        <dbReference type="ARBA" id="ARBA00022553"/>
    </source>
</evidence>
<protein>
    <recommendedName>
        <fullName evidence="10">Connector enhancer of kinase suppressor of ras 2</fullName>
    </recommendedName>
</protein>
<evidence type="ECO:0000259" key="6">
    <source>
        <dbReference type="PROSITE" id="PS50106"/>
    </source>
</evidence>
<dbReference type="SMART" id="SM00454">
    <property type="entry name" value="SAM"/>
    <property type="match status" value="1"/>
</dbReference>
<feature type="domain" description="SAM" evidence="5">
    <location>
        <begin position="9"/>
        <end position="74"/>
    </location>
</feature>
<dbReference type="Gene3D" id="2.30.29.30">
    <property type="entry name" value="Pleckstrin-homology domain (PH domain)/Phosphotyrosine-binding domain (PTB)"/>
    <property type="match status" value="1"/>
</dbReference>
<dbReference type="InterPro" id="IPR017874">
    <property type="entry name" value="CRIC_domain"/>
</dbReference>
<dbReference type="InterPro" id="IPR051566">
    <property type="entry name" value="CNKSR"/>
</dbReference>
<dbReference type="PROSITE" id="PS50003">
    <property type="entry name" value="PH_DOMAIN"/>
    <property type="match status" value="1"/>
</dbReference>
<dbReference type="InterPro" id="IPR011993">
    <property type="entry name" value="PH-like_dom_sf"/>
</dbReference>
<dbReference type="Gene3D" id="1.10.150.50">
    <property type="entry name" value="Transcription Factor, Ets-1"/>
    <property type="match status" value="1"/>
</dbReference>
<comment type="similarity">
    <text evidence="1">Belongs to the CNKSR family.</text>
</comment>
<dbReference type="InterPro" id="IPR013761">
    <property type="entry name" value="SAM/pointed_sf"/>
</dbReference>
<proteinExistence type="inferred from homology"/>
<feature type="compositionally biased region" description="Pro residues" evidence="3">
    <location>
        <begin position="1622"/>
        <end position="1634"/>
    </location>
</feature>
<dbReference type="InterPro" id="IPR001478">
    <property type="entry name" value="PDZ"/>
</dbReference>
<organism evidence="8 9">
    <name type="scientific">Cryptolaemus montrouzieri</name>
    <dbReference type="NCBI Taxonomy" id="559131"/>
    <lineage>
        <taxon>Eukaryota</taxon>
        <taxon>Metazoa</taxon>
        <taxon>Ecdysozoa</taxon>
        <taxon>Arthropoda</taxon>
        <taxon>Hexapoda</taxon>
        <taxon>Insecta</taxon>
        <taxon>Pterygota</taxon>
        <taxon>Neoptera</taxon>
        <taxon>Endopterygota</taxon>
        <taxon>Coleoptera</taxon>
        <taxon>Polyphaga</taxon>
        <taxon>Cucujiformia</taxon>
        <taxon>Coccinelloidea</taxon>
        <taxon>Coccinellidae</taxon>
        <taxon>Scymninae</taxon>
        <taxon>Scymnini</taxon>
        <taxon>Cryptolaemus</taxon>
    </lineage>
</organism>
<evidence type="ECO:0000313" key="8">
    <source>
        <dbReference type="EMBL" id="KAL3281327.1"/>
    </source>
</evidence>
<dbReference type="CDD" id="cd13326">
    <property type="entry name" value="PH_CNK_insect-like"/>
    <property type="match status" value="1"/>
</dbReference>
<dbReference type="CDD" id="cd06748">
    <property type="entry name" value="PDZ_CNK1_2_3-like"/>
    <property type="match status" value="1"/>
</dbReference>
<dbReference type="PROSITE" id="PS50105">
    <property type="entry name" value="SAM_DOMAIN"/>
    <property type="match status" value="1"/>
</dbReference>
<feature type="domain" description="PH" evidence="4">
    <location>
        <begin position="981"/>
        <end position="1080"/>
    </location>
</feature>
<dbReference type="Pfam" id="PF00595">
    <property type="entry name" value="PDZ"/>
    <property type="match status" value="1"/>
</dbReference>
<name>A0ABD2NS54_9CUCU</name>